<dbReference type="EMBL" id="KB908911">
    <property type="protein sequence ID" value="EOB15466.1"/>
    <property type="molecule type" value="Genomic_DNA"/>
</dbReference>
<dbReference type="GO" id="GO:0030687">
    <property type="term" value="C:preribosome, large subunit precursor"/>
    <property type="evidence" value="ECO:0007669"/>
    <property type="project" value="TreeGrafter"/>
</dbReference>
<keyword evidence="1" id="KW-0547">Nucleotide-binding</keyword>
<accession>R0KX55</accession>
<dbReference type="AlphaFoldDB" id="R0KX55"/>
<keyword evidence="2" id="KW-0067">ATP-binding</keyword>
<keyword evidence="4" id="KW-1185">Reference proteome</keyword>
<reference evidence="3 4" key="1">
    <citation type="journal article" date="2013" name="BMC Genomics">
        <title>Comparative genomics of parasitic silkworm microsporidia reveal an association between genome expansion and host adaptation.</title>
        <authorList>
            <person name="Pan G."/>
            <person name="Xu J."/>
            <person name="Li T."/>
            <person name="Xia Q."/>
            <person name="Liu S.L."/>
            <person name="Zhang G."/>
            <person name="Li S."/>
            <person name="Li C."/>
            <person name="Liu H."/>
            <person name="Yang L."/>
            <person name="Liu T."/>
            <person name="Zhang X."/>
            <person name="Wu Z."/>
            <person name="Fan W."/>
            <person name="Dang X."/>
            <person name="Xiang H."/>
            <person name="Tao M."/>
            <person name="Li Y."/>
            <person name="Hu J."/>
            <person name="Li Z."/>
            <person name="Lin L."/>
            <person name="Luo J."/>
            <person name="Geng L."/>
            <person name="Wang L."/>
            <person name="Long M."/>
            <person name="Wan Y."/>
            <person name="He N."/>
            <person name="Zhang Z."/>
            <person name="Lu C."/>
            <person name="Keeling P.J."/>
            <person name="Wang J."/>
            <person name="Xiang Z."/>
            <person name="Zhou Z."/>
        </authorList>
    </citation>
    <scope>NUCLEOTIDE SEQUENCE [LARGE SCALE GENOMIC DNA]</scope>
    <source>
        <strain evidence="4">CQ1 / CVCC 102059</strain>
    </source>
</reference>
<dbReference type="GO" id="GO:0000027">
    <property type="term" value="P:ribosomal large subunit assembly"/>
    <property type="evidence" value="ECO:0007669"/>
    <property type="project" value="TreeGrafter"/>
</dbReference>
<protein>
    <submittedName>
        <fullName evidence="3">Midasin</fullName>
    </submittedName>
</protein>
<evidence type="ECO:0000256" key="2">
    <source>
        <dbReference type="ARBA" id="ARBA00022840"/>
    </source>
</evidence>
<name>R0KX55_NOSB1</name>
<dbReference type="VEuPathDB" id="MicrosporidiaDB:NBO_3g0017"/>
<sequence>MRKIIPYIASDYRRDKIWMKRRKSDKKDYTVRLFVDNSKSMYSQTMIDTLFVTFSRLTNAFKALGIPVEIYRFGSDLVECTLQEMNFSDSETNIEWIYRFRDGINIILTDGVFQKTSFYNENFLVILIDRSGIKKMSKISLCDGNIFVQKFLDQFQLKYCTIENVEELEGVFILALSELIKNK</sequence>
<evidence type="ECO:0000313" key="3">
    <source>
        <dbReference type="EMBL" id="EOB15466.1"/>
    </source>
</evidence>
<dbReference type="PANTHER" id="PTHR48103">
    <property type="entry name" value="MIDASIN-RELATED"/>
    <property type="match status" value="1"/>
</dbReference>
<dbReference type="HOGENOM" id="CLU_1475570_0_0_1"/>
<dbReference type="OMA" id="SETNIEW"/>
<evidence type="ECO:0000313" key="4">
    <source>
        <dbReference type="Proteomes" id="UP000016927"/>
    </source>
</evidence>
<dbReference type="Proteomes" id="UP000016927">
    <property type="component" value="Unassembled WGS sequence"/>
</dbReference>
<organism evidence="3 4">
    <name type="scientific">Nosema bombycis (strain CQ1 / CVCC 102059)</name>
    <name type="common">Microsporidian parasite</name>
    <name type="synonym">Pebrine of silkworm</name>
    <dbReference type="NCBI Taxonomy" id="578461"/>
    <lineage>
        <taxon>Eukaryota</taxon>
        <taxon>Fungi</taxon>
        <taxon>Fungi incertae sedis</taxon>
        <taxon>Microsporidia</taxon>
        <taxon>Nosematidae</taxon>
        <taxon>Nosema</taxon>
    </lineage>
</organism>
<dbReference type="PANTHER" id="PTHR48103:SF2">
    <property type="entry name" value="MIDASIN"/>
    <property type="match status" value="1"/>
</dbReference>
<dbReference type="OrthoDB" id="5186at2759"/>
<dbReference type="GO" id="GO:0005524">
    <property type="term" value="F:ATP binding"/>
    <property type="evidence" value="ECO:0007669"/>
    <property type="project" value="UniProtKB-KW"/>
</dbReference>
<dbReference type="STRING" id="578461.R0KX55"/>
<dbReference type="GO" id="GO:0000055">
    <property type="term" value="P:ribosomal large subunit export from nucleus"/>
    <property type="evidence" value="ECO:0007669"/>
    <property type="project" value="TreeGrafter"/>
</dbReference>
<evidence type="ECO:0000256" key="1">
    <source>
        <dbReference type="ARBA" id="ARBA00022741"/>
    </source>
</evidence>
<gene>
    <name evidence="3" type="primary">MDN1</name>
    <name evidence="3" type="ORF">NBO_3g0017</name>
</gene>
<proteinExistence type="predicted"/>
<dbReference type="GO" id="GO:0005634">
    <property type="term" value="C:nucleus"/>
    <property type="evidence" value="ECO:0007669"/>
    <property type="project" value="TreeGrafter"/>
</dbReference>